<dbReference type="InterPro" id="IPR011856">
    <property type="entry name" value="tRNA_endonuc-like_dom_sf"/>
</dbReference>
<dbReference type="GO" id="GO:0003676">
    <property type="term" value="F:nucleic acid binding"/>
    <property type="evidence" value="ECO:0007669"/>
    <property type="project" value="InterPro"/>
</dbReference>
<evidence type="ECO:0000313" key="3">
    <source>
        <dbReference type="EMBL" id="RRA96776.1"/>
    </source>
</evidence>
<dbReference type="RefSeq" id="WP_124898189.1">
    <property type="nucleotide sequence ID" value="NZ_RQTJ01000002.1"/>
</dbReference>
<evidence type="ECO:0000313" key="4">
    <source>
        <dbReference type="Proteomes" id="UP000268372"/>
    </source>
</evidence>
<dbReference type="SUPFAM" id="SSF52980">
    <property type="entry name" value="Restriction endonuclease-like"/>
    <property type="match status" value="1"/>
</dbReference>
<organism evidence="3 4">
    <name type="scientific">Paenimyroides viscosum</name>
    <dbReference type="NCBI Taxonomy" id="2488729"/>
    <lineage>
        <taxon>Bacteria</taxon>
        <taxon>Pseudomonadati</taxon>
        <taxon>Bacteroidota</taxon>
        <taxon>Flavobacteriia</taxon>
        <taxon>Flavobacteriales</taxon>
        <taxon>Flavobacteriaceae</taxon>
        <taxon>Paenimyroides</taxon>
    </lineage>
</organism>
<comment type="caution">
    <text evidence="3">The sequence shown here is derived from an EMBL/GenBank/DDBJ whole genome shotgun (WGS) entry which is preliminary data.</text>
</comment>
<dbReference type="OrthoDB" id="9802516at2"/>
<dbReference type="InterPro" id="IPR011335">
    <property type="entry name" value="Restrct_endonuc-II-like"/>
</dbReference>
<dbReference type="Pfam" id="PF02021">
    <property type="entry name" value="UPF0102"/>
    <property type="match status" value="1"/>
</dbReference>
<gene>
    <name evidence="3" type="ORF">EG242_01710</name>
</gene>
<dbReference type="InterPro" id="IPR003509">
    <property type="entry name" value="UPF0102_YraN-like"/>
</dbReference>
<protein>
    <recommendedName>
        <fullName evidence="2">UPF0102 protein EG242_01710</fullName>
    </recommendedName>
</protein>
<dbReference type="GO" id="GO:0004519">
    <property type="term" value="F:endonuclease activity"/>
    <property type="evidence" value="ECO:0007669"/>
    <property type="project" value="UniProtKB-KW"/>
</dbReference>
<dbReference type="Gene3D" id="3.40.1350.10">
    <property type="match status" value="1"/>
</dbReference>
<sequence>MATHNETGKKGEQLAKEFLEANNYVILETNYRYKKAEIDIIALKNNILAIIEVKTRTSIDFGEPESFVNNKKIKLILEATNAYIDSKDIDYEVSLDIISVVIGKTNEINHIENAYYFF</sequence>
<keyword evidence="3" id="KW-0255">Endonuclease</keyword>
<dbReference type="EMBL" id="RQTJ01000002">
    <property type="protein sequence ID" value="RRA96776.1"/>
    <property type="molecule type" value="Genomic_DNA"/>
</dbReference>
<keyword evidence="3" id="KW-0378">Hydrolase</keyword>
<dbReference type="PANTHER" id="PTHR34039:SF1">
    <property type="entry name" value="UPF0102 PROTEIN YRAN"/>
    <property type="match status" value="1"/>
</dbReference>
<dbReference type="CDD" id="cd20736">
    <property type="entry name" value="PoNe_Nuclease"/>
    <property type="match status" value="1"/>
</dbReference>
<dbReference type="AlphaFoldDB" id="A0A3P1B6M6"/>
<dbReference type="Proteomes" id="UP000268372">
    <property type="component" value="Unassembled WGS sequence"/>
</dbReference>
<comment type="similarity">
    <text evidence="1 2">Belongs to the UPF0102 family.</text>
</comment>
<dbReference type="PANTHER" id="PTHR34039">
    <property type="entry name" value="UPF0102 PROTEIN YRAN"/>
    <property type="match status" value="1"/>
</dbReference>
<evidence type="ECO:0000256" key="2">
    <source>
        <dbReference type="HAMAP-Rule" id="MF_00048"/>
    </source>
</evidence>
<name>A0A3P1B6M6_9FLAO</name>
<keyword evidence="3" id="KW-0540">Nuclease</keyword>
<reference evidence="3 4" key="1">
    <citation type="submission" date="2018-11" db="EMBL/GenBank/DDBJ databases">
        <title>Flavobacterium sp. nov., YIM 102796 draft genome.</title>
        <authorList>
            <person name="Li G."/>
            <person name="Jiang Y."/>
        </authorList>
    </citation>
    <scope>NUCLEOTIDE SEQUENCE [LARGE SCALE GENOMIC DNA]</scope>
    <source>
        <strain evidence="3 4">YIM 102796</strain>
    </source>
</reference>
<dbReference type="HAMAP" id="MF_00048">
    <property type="entry name" value="UPF0102"/>
    <property type="match status" value="1"/>
</dbReference>
<keyword evidence="4" id="KW-1185">Reference proteome</keyword>
<evidence type="ECO:0000256" key="1">
    <source>
        <dbReference type="ARBA" id="ARBA00006738"/>
    </source>
</evidence>
<proteinExistence type="inferred from homology"/>
<accession>A0A3P1B6M6</accession>